<dbReference type="EMBL" id="JAWONS010000329">
    <property type="protein sequence ID" value="MDW2800897.1"/>
    <property type="molecule type" value="Genomic_DNA"/>
</dbReference>
<name>A0ABU4GTC7_9CLOT</name>
<gene>
    <name evidence="2" type="ORF">RZO55_25340</name>
</gene>
<comment type="caution">
    <text evidence="2">The sequence shown here is derived from an EMBL/GenBank/DDBJ whole genome shotgun (WGS) entry which is preliminary data.</text>
</comment>
<evidence type="ECO:0000313" key="3">
    <source>
        <dbReference type="Proteomes" id="UP001276854"/>
    </source>
</evidence>
<dbReference type="RefSeq" id="WP_318067059.1">
    <property type="nucleotide sequence ID" value="NZ_JAWONS010000329.1"/>
</dbReference>
<evidence type="ECO:0000259" key="1">
    <source>
        <dbReference type="Pfam" id="PF13460"/>
    </source>
</evidence>
<keyword evidence="3" id="KW-1185">Reference proteome</keyword>
<organism evidence="2 3">
    <name type="scientific">Clostridium boliviensis</name>
    <dbReference type="NCBI Taxonomy" id="318465"/>
    <lineage>
        <taxon>Bacteria</taxon>
        <taxon>Bacillati</taxon>
        <taxon>Bacillota</taxon>
        <taxon>Clostridia</taxon>
        <taxon>Eubacteriales</taxon>
        <taxon>Clostridiaceae</taxon>
        <taxon>Clostridium</taxon>
    </lineage>
</organism>
<dbReference type="Gene3D" id="3.40.50.720">
    <property type="entry name" value="NAD(P)-binding Rossmann-like Domain"/>
    <property type="match status" value="1"/>
</dbReference>
<dbReference type="InterPro" id="IPR016040">
    <property type="entry name" value="NAD(P)-bd_dom"/>
</dbReference>
<proteinExistence type="predicted"/>
<feature type="domain" description="NAD(P)-binding" evidence="1">
    <location>
        <begin position="6"/>
        <end position="61"/>
    </location>
</feature>
<dbReference type="Proteomes" id="UP001276854">
    <property type="component" value="Unassembled WGS sequence"/>
</dbReference>
<dbReference type="InterPro" id="IPR036291">
    <property type="entry name" value="NAD(P)-bd_dom_sf"/>
</dbReference>
<dbReference type="Pfam" id="PF13460">
    <property type="entry name" value="NAD_binding_10"/>
    <property type="match status" value="1"/>
</dbReference>
<dbReference type="SUPFAM" id="SSF51735">
    <property type="entry name" value="NAD(P)-binding Rossmann-fold domains"/>
    <property type="match status" value="1"/>
</dbReference>
<reference evidence="2 3" key="1">
    <citation type="submission" date="2023-10" db="EMBL/GenBank/DDBJ databases">
        <title>A novel Glycoside Hydrolase 43-Like Enzyme from Clostrdium boliviensis is an Endo-xylanase, and a Candidate for Xylooligosaccharides Production from Different Xylan Substrates.</title>
        <authorList>
            <person name="Alvarez M.T."/>
            <person name="Rocabado-Villegas L.R."/>
            <person name="Salas-Veizaga D.M."/>
            <person name="Linares-Pasten J.A."/>
            <person name="Gudmundsdottir E.E."/>
            <person name="Hreggvidsson G.O."/>
            <person name="Adlercreutz P."/>
            <person name="Nordberg Karlsson E."/>
        </authorList>
    </citation>
    <scope>NUCLEOTIDE SEQUENCE [LARGE SCALE GENOMIC DNA]</scope>
    <source>
        <strain evidence="2 3">E-1</strain>
    </source>
</reference>
<evidence type="ECO:0000313" key="2">
    <source>
        <dbReference type="EMBL" id="MDW2800897.1"/>
    </source>
</evidence>
<accession>A0ABU4GTC7</accession>
<protein>
    <submittedName>
        <fullName evidence="2">NAD(P)H-binding protein</fullName>
    </submittedName>
</protein>
<sequence>MYVITGATSRTGNVVANHLIEKGQSVRVLGRNAERLSAFAEKGADIFVAEPSDRTTLTKALCTT</sequence>